<feature type="domain" description="ABC transmembrane type-1" evidence="9">
    <location>
        <begin position="24"/>
        <end position="299"/>
    </location>
</feature>
<accession>A0A3L8HSZ4</accession>
<keyword evidence="5 7" id="KW-1133">Transmembrane helix</keyword>
<keyword evidence="12" id="KW-1185">Reference proteome</keyword>
<evidence type="ECO:0000259" key="8">
    <source>
        <dbReference type="PROSITE" id="PS50893"/>
    </source>
</evidence>
<evidence type="ECO:0000259" key="9">
    <source>
        <dbReference type="PROSITE" id="PS50929"/>
    </source>
</evidence>
<dbReference type="PANTHER" id="PTHR24221">
    <property type="entry name" value="ATP-BINDING CASSETTE SUB-FAMILY B"/>
    <property type="match status" value="1"/>
</dbReference>
<protein>
    <submittedName>
        <fullName evidence="10">Cysteine ABC transporter ATP-binding protein</fullName>
    </submittedName>
    <submittedName>
        <fullName evidence="11">Thiol reductant ABC exporter subunit CydD</fullName>
    </submittedName>
</protein>
<dbReference type="SUPFAM" id="SSF90123">
    <property type="entry name" value="ABC transporter transmembrane region"/>
    <property type="match status" value="1"/>
</dbReference>
<evidence type="ECO:0000313" key="12">
    <source>
        <dbReference type="Proteomes" id="UP000025245"/>
    </source>
</evidence>
<evidence type="ECO:0000256" key="4">
    <source>
        <dbReference type="ARBA" id="ARBA00022840"/>
    </source>
</evidence>
<dbReference type="Proteomes" id="UP000025245">
    <property type="component" value="Chromosome"/>
</dbReference>
<dbReference type="SUPFAM" id="SSF52540">
    <property type="entry name" value="P-loop containing nucleoside triphosphate hydrolases"/>
    <property type="match status" value="1"/>
</dbReference>
<dbReference type="STRING" id="1346.BMF34_00855"/>
<sequence>MLDKAVMRLSGIHKVLGLLAGLDFLQAIFIIGQAYFLSSTITGLWHGQGLKAQSNVLILYMLAYLGRHAINYIKDKQLDAFAAKHSKAIRSQLLSKIFRLGPTVVQEEGSGNVITMALDGISLIENYLHLVLNKMMNMSVIPFLILAFIFYLDWESGLILLLVFPLIIIFMVILGLAAKAKADRQYASYQLLSNHFLDSLRGIDTLRFFGISKAYAKSIYNSSESFRKATMSALKVGILSTFALDFFTTLSIAIVAVLLGLRLINEEIFLFPALTVLILAPEYFIPVRDFSSDYHATLDGKNAFQAIQKILAKEESAVTEMKLAAWSEQSRITLDDIALDYEKTPFLEIPQLHFSGYQKIGIVGMSGSGKSTLVNLLSGFLEPSRGSFTIDGQKTSNMNQMDWRKQLLYIPQSPYVFEMTLRDNIAFYTPDASDQEILEAVKVVGLDGLLAELPQGLETLVGNGARPLSGGQAQRIALARAFLDQNRKILLLDEPTAHLDIETEVELKERMLPLMANRLVFFATHRLHWLKEMDTILVLENGRLVEVGSYDELMAKKAALFHLKHAMGGLND</sequence>
<reference evidence="10 12" key="1">
    <citation type="journal article" date="2014" name="Genome Announc.">
        <title>Complete Genome Sequence of a Virulent Strain, Streptococcus iniae ISET0901, Isolated from Diseased Tilapia.</title>
        <authorList>
            <person name="Pridgeon J.W."/>
            <person name="Zhang D."/>
            <person name="Zhang L."/>
        </authorList>
    </citation>
    <scope>NUCLEOTIDE SEQUENCE [LARGE SCALE GENOMIC DNA]</scope>
    <source>
        <strain evidence="10 12">ISET0901</strain>
    </source>
</reference>
<dbReference type="SMR" id="A0A3L8HSZ4"/>
<proteinExistence type="predicted"/>
<dbReference type="GO" id="GO:0016887">
    <property type="term" value="F:ATP hydrolysis activity"/>
    <property type="evidence" value="ECO:0007669"/>
    <property type="project" value="InterPro"/>
</dbReference>
<dbReference type="Pfam" id="PF00664">
    <property type="entry name" value="ABC_membrane"/>
    <property type="match status" value="1"/>
</dbReference>
<dbReference type="SMART" id="SM00382">
    <property type="entry name" value="AAA"/>
    <property type="match status" value="1"/>
</dbReference>
<dbReference type="CDD" id="cd18584">
    <property type="entry name" value="ABC_6TM_AarD_CydD"/>
    <property type="match status" value="1"/>
</dbReference>
<dbReference type="EMBL" id="CP007586">
    <property type="protein sequence ID" value="AHY15026.1"/>
    <property type="molecule type" value="Genomic_DNA"/>
</dbReference>
<feature type="transmembrane region" description="Helical" evidence="7">
    <location>
        <begin position="268"/>
        <end position="285"/>
    </location>
</feature>
<dbReference type="GO" id="GO:0140359">
    <property type="term" value="F:ABC-type transporter activity"/>
    <property type="evidence" value="ECO:0007669"/>
    <property type="project" value="InterPro"/>
</dbReference>
<dbReference type="PROSITE" id="PS00211">
    <property type="entry name" value="ABC_TRANSPORTER_1"/>
    <property type="match status" value="1"/>
</dbReference>
<dbReference type="GO" id="GO:0042883">
    <property type="term" value="P:cysteine transport"/>
    <property type="evidence" value="ECO:0007669"/>
    <property type="project" value="InterPro"/>
</dbReference>
<name>A0A3L8HSZ4_STRIN</name>
<dbReference type="Proteomes" id="UP000269148">
    <property type="component" value="Unassembled WGS sequence"/>
</dbReference>
<evidence type="ECO:0000256" key="5">
    <source>
        <dbReference type="ARBA" id="ARBA00022989"/>
    </source>
</evidence>
<dbReference type="InterPro" id="IPR039421">
    <property type="entry name" value="Type_1_exporter"/>
</dbReference>
<feature type="transmembrane region" description="Helical" evidence="7">
    <location>
        <begin position="158"/>
        <end position="178"/>
    </location>
</feature>
<dbReference type="Gene3D" id="3.40.50.300">
    <property type="entry name" value="P-loop containing nucleotide triphosphate hydrolases"/>
    <property type="match status" value="1"/>
</dbReference>
<dbReference type="InterPro" id="IPR027417">
    <property type="entry name" value="P-loop_NTPase"/>
</dbReference>
<gene>
    <name evidence="11" type="primary">cydD</name>
    <name evidence="11" type="ORF">DIY07_00605</name>
    <name evidence="10" type="ORF">DQ08_00675</name>
</gene>
<evidence type="ECO:0000313" key="11">
    <source>
        <dbReference type="EMBL" id="RLU59314.1"/>
    </source>
</evidence>
<keyword evidence="2 7" id="KW-0812">Transmembrane</keyword>
<evidence type="ECO:0000256" key="2">
    <source>
        <dbReference type="ARBA" id="ARBA00022692"/>
    </source>
</evidence>
<dbReference type="InterPro" id="IPR011527">
    <property type="entry name" value="ABC1_TM_dom"/>
</dbReference>
<dbReference type="GeneID" id="35766704"/>
<keyword evidence="3" id="KW-0547">Nucleotide-binding</keyword>
<dbReference type="GO" id="GO:0034040">
    <property type="term" value="F:ATPase-coupled lipid transmembrane transporter activity"/>
    <property type="evidence" value="ECO:0007669"/>
    <property type="project" value="TreeGrafter"/>
</dbReference>
<dbReference type="KEGG" id="sio:DW64_00675"/>
<keyword evidence="4 10" id="KW-0067">ATP-binding</keyword>
<dbReference type="InterPro" id="IPR003439">
    <property type="entry name" value="ABC_transporter-like_ATP-bd"/>
</dbReference>
<dbReference type="InterPro" id="IPR014216">
    <property type="entry name" value="ABC_transptr_CydD"/>
</dbReference>
<dbReference type="Pfam" id="PF00005">
    <property type="entry name" value="ABC_tran"/>
    <property type="match status" value="1"/>
</dbReference>
<dbReference type="Gene3D" id="1.20.1560.10">
    <property type="entry name" value="ABC transporter type 1, transmembrane domain"/>
    <property type="match status" value="1"/>
</dbReference>
<feature type="transmembrane region" description="Helical" evidence="7">
    <location>
        <begin position="12"/>
        <end position="36"/>
    </location>
</feature>
<dbReference type="NCBIfam" id="TIGR02857">
    <property type="entry name" value="CydD"/>
    <property type="match status" value="1"/>
</dbReference>
<organism evidence="11 13">
    <name type="scientific">Streptococcus iniae</name>
    <name type="common">Streptococcus shiloi</name>
    <dbReference type="NCBI Taxonomy" id="1346"/>
    <lineage>
        <taxon>Bacteria</taxon>
        <taxon>Bacillati</taxon>
        <taxon>Bacillota</taxon>
        <taxon>Bacilli</taxon>
        <taxon>Lactobacillales</taxon>
        <taxon>Streptococcaceae</taxon>
        <taxon>Streptococcus</taxon>
    </lineage>
</organism>
<evidence type="ECO:0000313" key="10">
    <source>
        <dbReference type="EMBL" id="AHY15026.1"/>
    </source>
</evidence>
<dbReference type="PANTHER" id="PTHR24221:SF614">
    <property type="entry name" value="GLUTATHIONE_L-CYSTEINE TRANSPORT SYSTEM ATP-BINDING_PERMEASE PROTEIN CYDC"/>
    <property type="match status" value="1"/>
</dbReference>
<evidence type="ECO:0000256" key="1">
    <source>
        <dbReference type="ARBA" id="ARBA00004651"/>
    </source>
</evidence>
<dbReference type="OrthoDB" id="9806127at2"/>
<evidence type="ECO:0000256" key="3">
    <source>
        <dbReference type="ARBA" id="ARBA00022741"/>
    </source>
</evidence>
<dbReference type="PROSITE" id="PS50929">
    <property type="entry name" value="ABC_TM1F"/>
    <property type="match status" value="1"/>
</dbReference>
<evidence type="ECO:0000313" key="13">
    <source>
        <dbReference type="Proteomes" id="UP000269148"/>
    </source>
</evidence>
<evidence type="ECO:0000256" key="7">
    <source>
        <dbReference type="SAM" id="Phobius"/>
    </source>
</evidence>
<feature type="domain" description="ABC transporter" evidence="8">
    <location>
        <begin position="332"/>
        <end position="566"/>
    </location>
</feature>
<dbReference type="KEGG" id="siq:DQ08_00675"/>
<dbReference type="EMBL" id="QLQD01000009">
    <property type="protein sequence ID" value="RLU59314.1"/>
    <property type="molecule type" value="Genomic_DNA"/>
</dbReference>
<dbReference type="PROSITE" id="PS50893">
    <property type="entry name" value="ABC_TRANSPORTER_2"/>
    <property type="match status" value="1"/>
</dbReference>
<comment type="subcellular location">
    <subcellularLocation>
        <location evidence="1">Cell membrane</location>
        <topology evidence="1">Multi-pass membrane protein</topology>
    </subcellularLocation>
</comment>
<dbReference type="GO" id="GO:0005524">
    <property type="term" value="F:ATP binding"/>
    <property type="evidence" value="ECO:0007669"/>
    <property type="project" value="UniProtKB-KW"/>
</dbReference>
<feature type="transmembrane region" description="Helical" evidence="7">
    <location>
        <begin position="135"/>
        <end position="152"/>
    </location>
</feature>
<keyword evidence="6 7" id="KW-0472">Membrane</keyword>
<dbReference type="AlphaFoldDB" id="A0A3L8HSZ4"/>
<evidence type="ECO:0000256" key="6">
    <source>
        <dbReference type="ARBA" id="ARBA00023136"/>
    </source>
</evidence>
<dbReference type="KEGG" id="siz:SI82_00775"/>
<feature type="transmembrane region" description="Helical" evidence="7">
    <location>
        <begin position="236"/>
        <end position="262"/>
    </location>
</feature>
<dbReference type="InterPro" id="IPR036640">
    <property type="entry name" value="ABC1_TM_sf"/>
</dbReference>
<reference evidence="11 13" key="2">
    <citation type="submission" date="2018-06" db="EMBL/GenBank/DDBJ databases">
        <title>Mutators as drivers of adaptation in pathogenic bacteria and a risk factor for host jumps and vaccine escape.</title>
        <authorList>
            <person name="Barnes A.C."/>
            <person name="Silayeva O."/>
        </authorList>
    </citation>
    <scope>NUCLEOTIDE SEQUENCE [LARGE SCALE GENOMIC DNA]</scope>
    <source>
        <strain evidence="11 13">QMA0445</strain>
    </source>
</reference>
<dbReference type="InterPro" id="IPR017871">
    <property type="entry name" value="ABC_transporter-like_CS"/>
</dbReference>
<dbReference type="GO" id="GO:0005886">
    <property type="term" value="C:plasma membrane"/>
    <property type="evidence" value="ECO:0007669"/>
    <property type="project" value="UniProtKB-SubCell"/>
</dbReference>
<dbReference type="RefSeq" id="WP_003098777.1">
    <property type="nucleotide sequence ID" value="NZ_CP010783.1"/>
</dbReference>
<dbReference type="InterPro" id="IPR003593">
    <property type="entry name" value="AAA+_ATPase"/>
</dbReference>